<dbReference type="InterPro" id="IPR036890">
    <property type="entry name" value="HATPase_C_sf"/>
</dbReference>
<organism evidence="3 4">
    <name type="scientific">Brachybacterium rhamnosum</name>
    <dbReference type="NCBI Taxonomy" id="173361"/>
    <lineage>
        <taxon>Bacteria</taxon>
        <taxon>Bacillati</taxon>
        <taxon>Actinomycetota</taxon>
        <taxon>Actinomycetes</taxon>
        <taxon>Micrococcales</taxon>
        <taxon>Dermabacteraceae</taxon>
        <taxon>Brachybacterium</taxon>
    </lineage>
</organism>
<feature type="transmembrane region" description="Helical" evidence="2">
    <location>
        <begin position="166"/>
        <end position="186"/>
    </location>
</feature>
<feature type="region of interest" description="Disordered" evidence="1">
    <location>
        <begin position="1"/>
        <end position="27"/>
    </location>
</feature>
<feature type="region of interest" description="Disordered" evidence="1">
    <location>
        <begin position="407"/>
        <end position="469"/>
    </location>
</feature>
<keyword evidence="2" id="KW-1133">Transmembrane helix</keyword>
<keyword evidence="4" id="KW-1185">Reference proteome</keyword>
<evidence type="ECO:0008006" key="5">
    <source>
        <dbReference type="Google" id="ProtNLM"/>
    </source>
</evidence>
<feature type="transmembrane region" description="Helical" evidence="2">
    <location>
        <begin position="78"/>
        <end position="99"/>
    </location>
</feature>
<sequence length="469" mass="50083">MGRGGQAARAAGERRMRPGEPRGATRRRLTFPPRLRERLLGPRVIDPPLRLFAGLFAVAMVLPSPGTDLLRADYLTEAAAAALLLVATVRPTFALVLILPGEAVHAVLAPADPTPFLATCATVVAVSAAGRRWRLLLAATGVYVALMLLGGIVSPDRTFGIDRTELILWLLTMILGLSAAVLQARIDAEIRRRERAARLAEQELQRLRVELATDTHDTVSHALATEAAIIRMMGRSREEGLDERVLSELALVNARAQRQLRQLLARLHSPRDSDDVVDLRREIPASLEAIRSGARAGGFDLLTARGDLPGRVEARFAAEVQLMLFELATNVLKHACSPDGASVRAGLAEGPGVQALLLVSRNVVEGTDPVSPRTLTRRARALGGDCSVGHGPGSTLEVRVLLPVPALPETDPPGAEGEEVLDGPVAVGALGPDTSPEGRAAEGRGPGRPRRREHLLRAGEAEDRRAGVE</sequence>
<evidence type="ECO:0000256" key="2">
    <source>
        <dbReference type="SAM" id="Phobius"/>
    </source>
</evidence>
<feature type="compositionally biased region" description="Basic and acidic residues" evidence="1">
    <location>
        <begin position="455"/>
        <end position="469"/>
    </location>
</feature>
<evidence type="ECO:0000313" key="3">
    <source>
        <dbReference type="EMBL" id="MFD1835355.1"/>
    </source>
</evidence>
<feature type="compositionally biased region" description="Basic and acidic residues" evidence="1">
    <location>
        <begin position="11"/>
        <end position="20"/>
    </location>
</feature>
<feature type="compositionally biased region" description="Low complexity" evidence="1">
    <location>
        <begin position="1"/>
        <end position="10"/>
    </location>
</feature>
<dbReference type="RefSeq" id="WP_343904436.1">
    <property type="nucleotide sequence ID" value="NZ_BAAAIS010000002.1"/>
</dbReference>
<accession>A0ABW4PYV5</accession>
<keyword evidence="2" id="KW-0472">Membrane</keyword>
<dbReference type="Proteomes" id="UP001597280">
    <property type="component" value="Unassembled WGS sequence"/>
</dbReference>
<feature type="transmembrane region" description="Helical" evidence="2">
    <location>
        <begin position="135"/>
        <end position="154"/>
    </location>
</feature>
<comment type="caution">
    <text evidence="3">The sequence shown here is derived from an EMBL/GenBank/DDBJ whole genome shotgun (WGS) entry which is preliminary data.</text>
</comment>
<evidence type="ECO:0000256" key="1">
    <source>
        <dbReference type="SAM" id="MobiDB-lite"/>
    </source>
</evidence>
<protein>
    <recommendedName>
        <fullName evidence="5">Signal transduction histidine kinase subgroup 3 dimerisation and phosphoacceptor domain-containing protein</fullName>
    </recommendedName>
</protein>
<evidence type="ECO:0000313" key="4">
    <source>
        <dbReference type="Proteomes" id="UP001597280"/>
    </source>
</evidence>
<dbReference type="Gene3D" id="3.30.565.10">
    <property type="entry name" value="Histidine kinase-like ATPase, C-terminal domain"/>
    <property type="match status" value="1"/>
</dbReference>
<keyword evidence="2" id="KW-0812">Transmembrane</keyword>
<name>A0ABW4PYV5_9MICO</name>
<proteinExistence type="predicted"/>
<dbReference type="EMBL" id="JBHUFL010000002">
    <property type="protein sequence ID" value="MFD1835355.1"/>
    <property type="molecule type" value="Genomic_DNA"/>
</dbReference>
<gene>
    <name evidence="3" type="ORF">ACFSDA_09750</name>
</gene>
<reference evidence="4" key="1">
    <citation type="journal article" date="2019" name="Int. J. Syst. Evol. Microbiol.">
        <title>The Global Catalogue of Microorganisms (GCM) 10K type strain sequencing project: providing services to taxonomists for standard genome sequencing and annotation.</title>
        <authorList>
            <consortium name="The Broad Institute Genomics Platform"/>
            <consortium name="The Broad Institute Genome Sequencing Center for Infectious Disease"/>
            <person name="Wu L."/>
            <person name="Ma J."/>
        </authorList>
    </citation>
    <scope>NUCLEOTIDE SEQUENCE [LARGE SCALE GENOMIC DNA]</scope>
    <source>
        <strain evidence="4">JCM 11650</strain>
    </source>
</reference>